<dbReference type="AlphaFoldDB" id="A0A428WSG6"/>
<evidence type="ECO:0000313" key="2">
    <source>
        <dbReference type="Proteomes" id="UP000286716"/>
    </source>
</evidence>
<gene>
    <name evidence="1" type="ORF">DMA12_12090</name>
</gene>
<keyword evidence="2" id="KW-1185">Reference proteome</keyword>
<comment type="caution">
    <text evidence="1">The sequence shown here is derived from an EMBL/GenBank/DDBJ whole genome shotgun (WGS) entry which is preliminary data.</text>
</comment>
<dbReference type="EMBL" id="QHHU01000014">
    <property type="protein sequence ID" value="RSM46021.1"/>
    <property type="molecule type" value="Genomic_DNA"/>
</dbReference>
<organism evidence="1 2">
    <name type="scientific">Amycolatopsis balhimycina DSM 5908</name>
    <dbReference type="NCBI Taxonomy" id="1081091"/>
    <lineage>
        <taxon>Bacteria</taxon>
        <taxon>Bacillati</taxon>
        <taxon>Actinomycetota</taxon>
        <taxon>Actinomycetes</taxon>
        <taxon>Pseudonocardiales</taxon>
        <taxon>Pseudonocardiaceae</taxon>
        <taxon>Amycolatopsis</taxon>
    </lineage>
</organism>
<sequence>MSDQVAGQEPFELAAVRNREDYAGALTRLIDRGRRERCVALLSGTEAYAVAELLGQYAQLDPTDKLHQLAATMASRIYSRLGA</sequence>
<proteinExistence type="predicted"/>
<accession>A0A428WSG6</accession>
<dbReference type="Proteomes" id="UP000286716">
    <property type="component" value="Unassembled WGS sequence"/>
</dbReference>
<dbReference type="OrthoDB" id="3629831at2"/>
<protein>
    <submittedName>
        <fullName evidence="1">Uncharacterized protein</fullName>
    </submittedName>
</protein>
<reference evidence="1 2" key="1">
    <citation type="submission" date="2018-05" db="EMBL/GenBank/DDBJ databases">
        <title>Evolution of GPA BGCs.</title>
        <authorList>
            <person name="Waglechner N."/>
            <person name="Wright G.D."/>
        </authorList>
    </citation>
    <scope>NUCLEOTIDE SEQUENCE [LARGE SCALE GENOMIC DNA]</scope>
    <source>
        <strain evidence="1 2">DSM 5908</strain>
    </source>
</reference>
<dbReference type="RefSeq" id="WP_020643915.1">
    <property type="nucleotide sequence ID" value="NZ_QHHU01000014.1"/>
</dbReference>
<evidence type="ECO:0000313" key="1">
    <source>
        <dbReference type="EMBL" id="RSM46021.1"/>
    </source>
</evidence>
<name>A0A428WSG6_AMYBA</name>